<dbReference type="Proteomes" id="UP000283701">
    <property type="component" value="Unassembled WGS sequence"/>
</dbReference>
<comment type="caution">
    <text evidence="2">The sequence shown here is derived from an EMBL/GenBank/DDBJ whole genome shotgun (WGS) entry which is preliminary data.</text>
</comment>
<dbReference type="EMBL" id="QRHP01000012">
    <property type="protein sequence ID" value="RHF83311.1"/>
    <property type="molecule type" value="Genomic_DNA"/>
</dbReference>
<reference evidence="2 3" key="1">
    <citation type="submission" date="2018-08" db="EMBL/GenBank/DDBJ databases">
        <title>A genome reference for cultivated species of the human gut microbiota.</title>
        <authorList>
            <person name="Zou Y."/>
            <person name="Xue W."/>
            <person name="Luo G."/>
        </authorList>
    </citation>
    <scope>NUCLEOTIDE SEQUENCE [LARGE SCALE GENOMIC DNA]</scope>
    <source>
        <strain evidence="2 3">AM23-23AC</strain>
    </source>
</reference>
<feature type="binding site" evidence="1">
    <location>
        <position position="112"/>
    </location>
    <ligand>
        <name>Mg(2+)</name>
        <dbReference type="ChEBI" id="CHEBI:18420"/>
    </ligand>
</feature>
<proteinExistence type="predicted"/>
<sequence>MSNISDRIIEYLRKNRVSTTEVADCLGKSGAIDGIRAVNRGHYVAAKVKWIYAHGESNWGVHEQICELPEDYIIFVDVFECKNRAILGELVTKYILLYCGCKGLVVKGNVRDAAALIKENYPVWCEGFNPVGCFNRQLETDIGEELKLQHKEKYDESIMVCDDCGVVWIPKEYHTEEFYQKLENMEKQEDIWFERLDYYKENTFEIVCQKKYLQDEYYQRRLLENK</sequence>
<dbReference type="GO" id="GO:0046872">
    <property type="term" value="F:metal ion binding"/>
    <property type="evidence" value="ECO:0007669"/>
    <property type="project" value="UniProtKB-KW"/>
</dbReference>
<evidence type="ECO:0000256" key="1">
    <source>
        <dbReference type="PIRSR" id="PIRSR605493-1"/>
    </source>
</evidence>
<dbReference type="AlphaFoldDB" id="A0A3R6K0L0"/>
<dbReference type="SUPFAM" id="SSF89562">
    <property type="entry name" value="RraA-like"/>
    <property type="match status" value="1"/>
</dbReference>
<name>A0A3R6K0L0_9FIRM</name>
<dbReference type="InterPro" id="IPR036704">
    <property type="entry name" value="RraA/RraA-like_sf"/>
</dbReference>
<comment type="cofactor">
    <cofactor evidence="1">
        <name>Mg(2+)</name>
        <dbReference type="ChEBI" id="CHEBI:18420"/>
    </cofactor>
</comment>
<evidence type="ECO:0000313" key="3">
    <source>
        <dbReference type="Proteomes" id="UP000283701"/>
    </source>
</evidence>
<organism evidence="2 3">
    <name type="scientific">Roseburia inulinivorans</name>
    <dbReference type="NCBI Taxonomy" id="360807"/>
    <lineage>
        <taxon>Bacteria</taxon>
        <taxon>Bacillati</taxon>
        <taxon>Bacillota</taxon>
        <taxon>Clostridia</taxon>
        <taxon>Lachnospirales</taxon>
        <taxon>Lachnospiraceae</taxon>
        <taxon>Roseburia</taxon>
    </lineage>
</organism>
<keyword evidence="1" id="KW-0479">Metal-binding</keyword>
<dbReference type="Pfam" id="PF03737">
    <property type="entry name" value="RraA-like"/>
    <property type="match status" value="1"/>
</dbReference>
<feature type="binding site" evidence="1">
    <location>
        <begin position="88"/>
        <end position="91"/>
    </location>
    <ligand>
        <name>substrate</name>
    </ligand>
</feature>
<accession>A0A3R6K0L0</accession>
<dbReference type="Gene3D" id="3.50.30.40">
    <property type="entry name" value="Ribonuclease E inhibitor RraA/RraA-like"/>
    <property type="match status" value="1"/>
</dbReference>
<gene>
    <name evidence="2" type="ORF">DW654_10965</name>
</gene>
<dbReference type="InterPro" id="IPR005493">
    <property type="entry name" value="RraA/RraA-like"/>
</dbReference>
<evidence type="ECO:0000313" key="2">
    <source>
        <dbReference type="EMBL" id="RHF83311.1"/>
    </source>
</evidence>
<protein>
    <submittedName>
        <fullName evidence="2">RraA family protein</fullName>
    </submittedName>
</protein>
<feature type="binding site" evidence="1">
    <location>
        <position position="111"/>
    </location>
    <ligand>
        <name>substrate</name>
    </ligand>
</feature>
<keyword evidence="1" id="KW-0460">Magnesium</keyword>